<dbReference type="PANTHER" id="PTHR42987:SF4">
    <property type="entry name" value="PROTEASE SOHB-RELATED"/>
    <property type="match status" value="1"/>
</dbReference>
<dbReference type="PANTHER" id="PTHR42987">
    <property type="entry name" value="PEPTIDASE S49"/>
    <property type="match status" value="1"/>
</dbReference>
<organism evidence="3 4">
    <name type="scientific">Nonlabens tegetincola</name>
    <dbReference type="NCBI Taxonomy" id="323273"/>
    <lineage>
        <taxon>Bacteria</taxon>
        <taxon>Pseudomonadati</taxon>
        <taxon>Bacteroidota</taxon>
        <taxon>Flavobacteriia</taxon>
        <taxon>Flavobacteriales</taxon>
        <taxon>Flavobacteriaceae</taxon>
        <taxon>Nonlabens</taxon>
    </lineage>
</organism>
<evidence type="ECO:0000313" key="4">
    <source>
        <dbReference type="Proteomes" id="UP000029221"/>
    </source>
</evidence>
<dbReference type="InterPro" id="IPR002142">
    <property type="entry name" value="Peptidase_S49"/>
</dbReference>
<protein>
    <submittedName>
        <fullName evidence="3">Protease IV</fullName>
    </submittedName>
</protein>
<evidence type="ECO:0000256" key="1">
    <source>
        <dbReference type="ARBA" id="ARBA00008683"/>
    </source>
</evidence>
<comment type="similarity">
    <text evidence="1">Belongs to the peptidase S49 family.</text>
</comment>
<dbReference type="SUPFAM" id="SSF52096">
    <property type="entry name" value="ClpP/crotonase"/>
    <property type="match status" value="1"/>
</dbReference>
<sequence>MMEPQTAQAWLPTIASWLQHKDASLPAQLPEKETTGYFIDRDGVRFRESEGSDPALTDLIGVLHINGPMIKYGNWCAYGSDELIAMADAHENDDRVIGHLWLGDSGGGAVNSIAPYLEFHSRRKKPLISAVDLCASANLYSLAPSDKLYALNNLSSMIGSIGVTTTLYDYSNYLKNQGVAERVINALQSTHKNTSFFKARNGDAKDFQEEHLNPLAQKFMDDMIKYRPSIQADIEGILNGKMFYAAEATEYGLIDGVRTMQQCIQELRDMAGRKTLATNFMFN</sequence>
<evidence type="ECO:0000313" key="3">
    <source>
        <dbReference type="EMBL" id="GAK96825.1"/>
    </source>
</evidence>
<dbReference type="InterPro" id="IPR029045">
    <property type="entry name" value="ClpP/crotonase-like_dom_sf"/>
</dbReference>
<dbReference type="AlphaFoldDB" id="A0A090Q1B1"/>
<reference evidence="3" key="1">
    <citation type="journal article" date="2014" name="Genome Announc.">
        <title>Draft Genome Sequences of Marine Flavobacterium Nonlabens Strains NR17, NR24, NR27, NR32, NR33, and Ara13.</title>
        <authorList>
            <person name="Nakanishi M."/>
            <person name="Meirelles P."/>
            <person name="Suzuki R."/>
            <person name="Takatani N."/>
            <person name="Mino S."/>
            <person name="Suda W."/>
            <person name="Oshima K."/>
            <person name="Hattori M."/>
            <person name="Ohkuma M."/>
            <person name="Hosokawa M."/>
            <person name="Miyashita K."/>
            <person name="Thompson F.L."/>
            <person name="Niwa A."/>
            <person name="Sawabe T."/>
            <person name="Sawabe T."/>
        </authorList>
    </citation>
    <scope>NUCLEOTIDE SEQUENCE [LARGE SCALE GENOMIC DNA]</scope>
    <source>
        <strain evidence="3">JCM 19294</strain>
    </source>
</reference>
<feature type="domain" description="Peptidase S49" evidence="2">
    <location>
        <begin position="122"/>
        <end position="271"/>
    </location>
</feature>
<comment type="caution">
    <text evidence="3">The sequence shown here is derived from an EMBL/GenBank/DDBJ whole genome shotgun (WGS) entry which is preliminary data.</text>
</comment>
<dbReference type="eggNOG" id="COG0616">
    <property type="taxonomic scope" value="Bacteria"/>
</dbReference>
<keyword evidence="4" id="KW-1185">Reference proteome</keyword>
<dbReference type="Gene3D" id="3.90.226.10">
    <property type="entry name" value="2-enoyl-CoA Hydratase, Chain A, domain 1"/>
    <property type="match status" value="1"/>
</dbReference>
<evidence type="ECO:0000259" key="2">
    <source>
        <dbReference type="Pfam" id="PF01343"/>
    </source>
</evidence>
<dbReference type="GO" id="GO:0008233">
    <property type="term" value="F:peptidase activity"/>
    <property type="evidence" value="ECO:0007669"/>
    <property type="project" value="UniProtKB-KW"/>
</dbReference>
<proteinExistence type="inferred from homology"/>
<dbReference type="GO" id="GO:0006508">
    <property type="term" value="P:proteolysis"/>
    <property type="evidence" value="ECO:0007669"/>
    <property type="project" value="UniProtKB-KW"/>
</dbReference>
<keyword evidence="3" id="KW-0378">Hydrolase</keyword>
<accession>A0A090Q1B1</accession>
<keyword evidence="3" id="KW-0645">Protease</keyword>
<gene>
    <name evidence="3" type="ORF">JCM19294_1134</name>
</gene>
<dbReference type="EMBL" id="BBML01000003">
    <property type="protein sequence ID" value="GAK96825.1"/>
    <property type="molecule type" value="Genomic_DNA"/>
</dbReference>
<name>A0A090Q1B1_9FLAO</name>
<dbReference type="Proteomes" id="UP000029221">
    <property type="component" value="Unassembled WGS sequence"/>
</dbReference>
<dbReference type="Pfam" id="PF01343">
    <property type="entry name" value="Peptidase_S49"/>
    <property type="match status" value="1"/>
</dbReference>